<feature type="transmembrane region" description="Helical" evidence="1">
    <location>
        <begin position="48"/>
        <end position="69"/>
    </location>
</feature>
<evidence type="ECO:0000256" key="1">
    <source>
        <dbReference type="SAM" id="Phobius"/>
    </source>
</evidence>
<name>A0A2S8GLB6_9BACT</name>
<feature type="transmembrane region" description="Helical" evidence="1">
    <location>
        <begin position="90"/>
        <end position="108"/>
    </location>
</feature>
<evidence type="ECO:0000313" key="3">
    <source>
        <dbReference type="Proteomes" id="UP000237819"/>
    </source>
</evidence>
<dbReference type="EMBL" id="PUHZ01000015">
    <property type="protein sequence ID" value="PQO45226.1"/>
    <property type="molecule type" value="Genomic_DNA"/>
</dbReference>
<evidence type="ECO:0000313" key="2">
    <source>
        <dbReference type="EMBL" id="PQO45226.1"/>
    </source>
</evidence>
<comment type="caution">
    <text evidence="2">The sequence shown here is derived from an EMBL/GenBank/DDBJ whole genome shotgun (WGS) entry which is preliminary data.</text>
</comment>
<organism evidence="2 3">
    <name type="scientific">Blastopirellula marina</name>
    <dbReference type="NCBI Taxonomy" id="124"/>
    <lineage>
        <taxon>Bacteria</taxon>
        <taxon>Pseudomonadati</taxon>
        <taxon>Planctomycetota</taxon>
        <taxon>Planctomycetia</taxon>
        <taxon>Pirellulales</taxon>
        <taxon>Pirellulaceae</taxon>
        <taxon>Blastopirellula</taxon>
    </lineage>
</organism>
<keyword evidence="1" id="KW-1133">Transmembrane helix</keyword>
<gene>
    <name evidence="2" type="ORF">C5Y93_14785</name>
</gene>
<dbReference type="Proteomes" id="UP000237819">
    <property type="component" value="Unassembled WGS sequence"/>
</dbReference>
<keyword evidence="1" id="KW-0812">Transmembrane</keyword>
<keyword evidence="1" id="KW-0472">Membrane</keyword>
<reference evidence="2 3" key="1">
    <citation type="submission" date="2018-02" db="EMBL/GenBank/DDBJ databases">
        <title>Comparative genomes isolates from brazilian mangrove.</title>
        <authorList>
            <person name="Araujo J.E."/>
            <person name="Taketani R.G."/>
            <person name="Silva M.C.P."/>
            <person name="Loureco M.V."/>
            <person name="Andreote F.D."/>
        </authorList>
    </citation>
    <scope>NUCLEOTIDE SEQUENCE [LARGE SCALE GENOMIC DNA]</scope>
    <source>
        <strain evidence="2 3">Nap-Phe MGV</strain>
    </source>
</reference>
<sequence length="109" mass="12249">MYLVLAFQQYLGTFRARASSARWAAILSAMVGVLLLAGIFAVRDVAQFLFFLAMMNTFLCASRCNQLWYVSLDRYRAAGGVWPGRLRFRISEIVMLIALTVVVLGIVSY</sequence>
<feature type="transmembrane region" description="Helical" evidence="1">
    <location>
        <begin position="21"/>
        <end position="42"/>
    </location>
</feature>
<proteinExistence type="predicted"/>
<accession>A0A2S8GLB6</accession>
<dbReference type="AlphaFoldDB" id="A0A2S8GLB6"/>
<protein>
    <submittedName>
        <fullName evidence="2">Uncharacterized protein</fullName>
    </submittedName>
</protein>